<organism evidence="1 2">
    <name type="scientific">Collinsella acetigenes</name>
    <dbReference type="NCBI Taxonomy" id="2713419"/>
    <lineage>
        <taxon>Bacteria</taxon>
        <taxon>Bacillati</taxon>
        <taxon>Actinomycetota</taxon>
        <taxon>Coriobacteriia</taxon>
        <taxon>Coriobacteriales</taxon>
        <taxon>Coriobacteriaceae</taxon>
        <taxon>Collinsella</taxon>
    </lineage>
</organism>
<dbReference type="RefSeq" id="WP_169277322.1">
    <property type="nucleotide sequence ID" value="NZ_JABBCP010000002.1"/>
</dbReference>
<dbReference type="AlphaFoldDB" id="A0A7X9YJ34"/>
<protein>
    <submittedName>
        <fullName evidence="1">Uncharacterized protein</fullName>
    </submittedName>
</protein>
<gene>
    <name evidence="1" type="ORF">HF320_05060</name>
</gene>
<reference evidence="1 2" key="1">
    <citation type="submission" date="2020-04" db="EMBL/GenBank/DDBJ databases">
        <title>Collinsella sp. KGMB02528 nov., an anaerobic actinobacterium isolated from human feces.</title>
        <authorList>
            <person name="Han K.-I."/>
            <person name="Eom M.K."/>
            <person name="Kim J.-S."/>
            <person name="Lee K.C."/>
            <person name="Suh M.K."/>
            <person name="Park S.-H."/>
            <person name="Lee J.H."/>
            <person name="Kang S.W."/>
            <person name="Park J.-E."/>
            <person name="Oh B.S."/>
            <person name="Yu S.Y."/>
            <person name="Choi S.-H."/>
            <person name="Lee D.H."/>
            <person name="Yoon H."/>
            <person name="Kim B.-Y."/>
            <person name="Lee J.H."/>
            <person name="Lee J.-S."/>
        </authorList>
    </citation>
    <scope>NUCLEOTIDE SEQUENCE [LARGE SCALE GENOMIC DNA]</scope>
    <source>
        <strain evidence="1 2">KGMB02528</strain>
    </source>
</reference>
<sequence>MTSYEPASGRNLPPGCRDEDIDREFGRVPTCGDCRHLLEGCCDYGICGLEFEEAFEEQQAREPLAPRESAEWALGWIVDNYRDMQDDACRRYSALCVR</sequence>
<evidence type="ECO:0000313" key="2">
    <source>
        <dbReference type="Proteomes" id="UP000546970"/>
    </source>
</evidence>
<name>A0A7X9YJ34_9ACTN</name>
<comment type="caution">
    <text evidence="1">The sequence shown here is derived from an EMBL/GenBank/DDBJ whole genome shotgun (WGS) entry which is preliminary data.</text>
</comment>
<accession>A0A7X9YJ34</accession>
<dbReference type="Proteomes" id="UP000546970">
    <property type="component" value="Unassembled WGS sequence"/>
</dbReference>
<evidence type="ECO:0000313" key="1">
    <source>
        <dbReference type="EMBL" id="NMF55696.1"/>
    </source>
</evidence>
<proteinExistence type="predicted"/>
<keyword evidence="2" id="KW-1185">Reference proteome</keyword>
<dbReference type="EMBL" id="JABBCP010000002">
    <property type="protein sequence ID" value="NMF55696.1"/>
    <property type="molecule type" value="Genomic_DNA"/>
</dbReference>